<evidence type="ECO:0000256" key="3">
    <source>
        <dbReference type="RuleBase" id="RU003345"/>
    </source>
</evidence>
<dbReference type="PROSITE" id="PS00070">
    <property type="entry name" value="ALDEHYDE_DEHYDR_CYS"/>
    <property type="match status" value="1"/>
</dbReference>
<sequence length="474" mass="50067">MLSNVIAGASMVSAPDTPRIQLVDPSTGRIYGSAPVSSGDDIEYACRAANHAFATWRRETPANRSAAMLRAASILEDASDELCALEVRDTGKPRRQMADDEFPAIIDQIRFFAGACRLLEGSSSGEYLSDIVSSIRREPVGVCGLITPWNYPLMMAVWKWAPAIATGNTVVLKPSELAPTSTVRMAELLQRAFPPGVLNVICGTAATGESLVRHPMIAAVSLTGSVRAGHAVAAAAADRLVRVQLELGGNAPVVVFADADLQAAASAISAAAFYNSGQDCTAATRVLVQSCVYDEFLELLVACTSKITCGAPGENADLGPIISETQLLRIECLLGDLGESGQIVCGGKRIDRPGYFFPPTIVTGLAQDHALIQDEIFGPVVTLQKFVLEEDALALANDVSQGLTASVWTADTGRAMRLIRDLNFGAVSVNVHAPMASEMPHGGFGASGYGKDLSRYGLDEYTRIKHVAVSLAAD</sequence>
<dbReference type="RefSeq" id="WP_369084988.1">
    <property type="nucleotide sequence ID" value="NZ_JBFSHR010000104.1"/>
</dbReference>
<dbReference type="Gene3D" id="3.40.309.10">
    <property type="entry name" value="Aldehyde Dehydrogenase, Chain A, domain 2"/>
    <property type="match status" value="1"/>
</dbReference>
<dbReference type="Proteomes" id="UP001560267">
    <property type="component" value="Unassembled WGS sequence"/>
</dbReference>
<dbReference type="InterPro" id="IPR016163">
    <property type="entry name" value="Ald_DH_C"/>
</dbReference>
<dbReference type="InterPro" id="IPR015590">
    <property type="entry name" value="Aldehyde_DH_dom"/>
</dbReference>
<evidence type="ECO:0000256" key="2">
    <source>
        <dbReference type="PROSITE-ProRule" id="PRU10007"/>
    </source>
</evidence>
<keyword evidence="1 3" id="KW-0560">Oxidoreductase</keyword>
<dbReference type="Pfam" id="PF00171">
    <property type="entry name" value="Aldedh"/>
    <property type="match status" value="1"/>
</dbReference>
<comment type="similarity">
    <text evidence="3">Belongs to the aldehyde dehydrogenase family.</text>
</comment>
<organism evidence="5 6">
    <name type="scientific">Ferrimicrobium acidiphilum</name>
    <dbReference type="NCBI Taxonomy" id="121039"/>
    <lineage>
        <taxon>Bacteria</taxon>
        <taxon>Bacillati</taxon>
        <taxon>Actinomycetota</taxon>
        <taxon>Acidimicrobiia</taxon>
        <taxon>Acidimicrobiales</taxon>
        <taxon>Acidimicrobiaceae</taxon>
        <taxon>Ferrimicrobium</taxon>
    </lineage>
</organism>
<dbReference type="InterPro" id="IPR016161">
    <property type="entry name" value="Ald_DH/histidinol_DH"/>
</dbReference>
<feature type="active site" evidence="2">
    <location>
        <position position="246"/>
    </location>
</feature>
<proteinExistence type="inferred from homology"/>
<keyword evidence="6" id="KW-1185">Reference proteome</keyword>
<accession>A0ABV3Y6T2</accession>
<feature type="domain" description="Aldehyde dehydrogenase" evidence="4">
    <location>
        <begin position="17"/>
        <end position="467"/>
    </location>
</feature>
<gene>
    <name evidence="5" type="ORF">AB6A68_13740</name>
</gene>
<reference evidence="5 6" key="1">
    <citation type="submission" date="2024-07" db="EMBL/GenBank/DDBJ databases">
        <title>Draft Genome Sequence of Ferrimicrobium acidiphilum Strain YE2023, Isolated from a Pulp of Bioleach Reactor.</title>
        <authorList>
            <person name="Elkina Y.A."/>
            <person name="Bulaeva A.G."/>
            <person name="Beletsky A.V."/>
            <person name="Mardanov A.V."/>
        </authorList>
    </citation>
    <scope>NUCLEOTIDE SEQUENCE [LARGE SCALE GENOMIC DNA]</scope>
    <source>
        <strain evidence="5 6">YE2023</strain>
    </source>
</reference>
<evidence type="ECO:0000256" key="1">
    <source>
        <dbReference type="ARBA" id="ARBA00023002"/>
    </source>
</evidence>
<protein>
    <submittedName>
        <fullName evidence="5">Aldehyde dehydrogenase family protein</fullName>
    </submittedName>
</protein>
<evidence type="ECO:0000313" key="6">
    <source>
        <dbReference type="Proteomes" id="UP001560267"/>
    </source>
</evidence>
<dbReference type="EMBL" id="JBFSHR010000104">
    <property type="protein sequence ID" value="MEX6430884.1"/>
    <property type="molecule type" value="Genomic_DNA"/>
</dbReference>
<dbReference type="PROSITE" id="PS00687">
    <property type="entry name" value="ALDEHYDE_DEHYDR_GLU"/>
    <property type="match status" value="1"/>
</dbReference>
<dbReference type="InterPro" id="IPR016160">
    <property type="entry name" value="Ald_DH_CS_CYS"/>
</dbReference>
<evidence type="ECO:0000259" key="4">
    <source>
        <dbReference type="Pfam" id="PF00171"/>
    </source>
</evidence>
<dbReference type="PANTHER" id="PTHR11699">
    <property type="entry name" value="ALDEHYDE DEHYDROGENASE-RELATED"/>
    <property type="match status" value="1"/>
</dbReference>
<dbReference type="InterPro" id="IPR016162">
    <property type="entry name" value="Ald_DH_N"/>
</dbReference>
<evidence type="ECO:0000313" key="5">
    <source>
        <dbReference type="EMBL" id="MEX6430884.1"/>
    </source>
</evidence>
<dbReference type="Gene3D" id="3.40.605.10">
    <property type="entry name" value="Aldehyde Dehydrogenase, Chain A, domain 1"/>
    <property type="match status" value="1"/>
</dbReference>
<dbReference type="SUPFAM" id="SSF53720">
    <property type="entry name" value="ALDH-like"/>
    <property type="match status" value="1"/>
</dbReference>
<comment type="caution">
    <text evidence="5">The sequence shown here is derived from an EMBL/GenBank/DDBJ whole genome shotgun (WGS) entry which is preliminary data.</text>
</comment>
<dbReference type="InterPro" id="IPR029510">
    <property type="entry name" value="Ald_DH_CS_GLU"/>
</dbReference>
<name>A0ABV3Y6T2_9ACTN</name>